<protein>
    <recommendedName>
        <fullName evidence="5">3-hydroxyisobutyrate dehydrogenase protein</fullName>
    </recommendedName>
</protein>
<feature type="region of interest" description="Disordered" evidence="1">
    <location>
        <begin position="19"/>
        <end position="42"/>
    </location>
</feature>
<accession>A0A8H7W9L9</accession>
<organism evidence="3 4">
    <name type="scientific">Cadophora malorum</name>
    <dbReference type="NCBI Taxonomy" id="108018"/>
    <lineage>
        <taxon>Eukaryota</taxon>
        <taxon>Fungi</taxon>
        <taxon>Dikarya</taxon>
        <taxon>Ascomycota</taxon>
        <taxon>Pezizomycotina</taxon>
        <taxon>Leotiomycetes</taxon>
        <taxon>Helotiales</taxon>
        <taxon>Ploettnerulaceae</taxon>
        <taxon>Cadophora</taxon>
    </lineage>
</organism>
<keyword evidence="2" id="KW-0812">Transmembrane</keyword>
<evidence type="ECO:0000256" key="2">
    <source>
        <dbReference type="SAM" id="Phobius"/>
    </source>
</evidence>
<name>A0A8H7W9L9_9HELO</name>
<keyword evidence="4" id="KW-1185">Reference proteome</keyword>
<keyword evidence="2" id="KW-1133">Transmembrane helix</keyword>
<evidence type="ECO:0000313" key="3">
    <source>
        <dbReference type="EMBL" id="KAG4420822.1"/>
    </source>
</evidence>
<gene>
    <name evidence="3" type="ORF">IFR04_006004</name>
</gene>
<evidence type="ECO:0000313" key="4">
    <source>
        <dbReference type="Proteomes" id="UP000664132"/>
    </source>
</evidence>
<dbReference type="EMBL" id="JAFJYH010000076">
    <property type="protein sequence ID" value="KAG4420822.1"/>
    <property type="molecule type" value="Genomic_DNA"/>
</dbReference>
<evidence type="ECO:0000256" key="1">
    <source>
        <dbReference type="SAM" id="MobiDB-lite"/>
    </source>
</evidence>
<dbReference type="Proteomes" id="UP000664132">
    <property type="component" value="Unassembled WGS sequence"/>
</dbReference>
<keyword evidence="2" id="KW-0472">Membrane</keyword>
<feature type="transmembrane region" description="Helical" evidence="2">
    <location>
        <begin position="636"/>
        <end position="657"/>
    </location>
</feature>
<reference evidence="3" key="1">
    <citation type="submission" date="2021-02" db="EMBL/GenBank/DDBJ databases">
        <title>Genome sequence Cadophora malorum strain M34.</title>
        <authorList>
            <person name="Stefanovic E."/>
            <person name="Vu D."/>
            <person name="Scully C."/>
            <person name="Dijksterhuis J."/>
            <person name="Roader J."/>
            <person name="Houbraken J."/>
        </authorList>
    </citation>
    <scope>NUCLEOTIDE SEQUENCE</scope>
    <source>
        <strain evidence="3">M34</strain>
    </source>
</reference>
<sequence length="827" mass="93293">MENYDIPHKATLEVIPASVSASSAGHKSPEARSVAPTTPPTGFWHRKKATVGEKVAKHFAKEFNGKRGFNGHWFHRPVKQEHTPFDSAAILESDEKGRYLFRNQLGQLAHKYDDVAAYLSPTHYNPRRLVVQATGYVFGNQKDSGDWRRTTVKGSVPTVLQVAEWALRPSNLNKHGRSSVLGRIDTFFRIIVVAFPLQLLLILPTTASWEGDDVQDMYKDFPGYHWRWPKHAINPLDMRPGKPSTELAAKDVSSRKRMLRPRQLIVLRGDEWVLDDNPSRDISYLFISYANMHFNTDNSASGRRLIEKMAAFATLQAGKTAYWLDYRCRAPEKGPLLDADVYRMCDVIRGCYQVVVMLKSTDNKLKQEWGSRMWTLPEALLAPGDRIYFCSPNPDTDLDMQSFNLTSLLKVEMTGTVWDDPLSAEEDGGPTRLLAEHFSGLLTLTRLEILSNAIAALSSRFQNNYSAFAKADVAYALMGLLHYRISKDPDDTLFQAIARLSLSNDSDRLIERMVCLFPDPHLQPQLHSQSQPKRSPFELLANPDLYHTHLWDIDPLCQIVGVADEDATILLDNCKALHIRWKDFPRMNVVRHYGFKKLFAELFVRSGAWWFLFGINLTITYAPFFAFSDGLKGETLILALELLVAGFFAVGLCLSLVGPFSVRRLYGGQVLQSAPCLVGFEGVMPLRELEPIIFGNNNGRLSYAPSATPFSYHYRDARERVGLEPSWIESSLTDQESLKDVLGKLPRGHHLFTLVDTGSLSVCVFSAERPPTVALLCGREGGMLRAVLCSWRFGNDCLYKETVVRMQSDVYESAKAKSWLKVCLGTR</sequence>
<evidence type="ECO:0008006" key="5">
    <source>
        <dbReference type="Google" id="ProtNLM"/>
    </source>
</evidence>
<feature type="transmembrane region" description="Helical" evidence="2">
    <location>
        <begin position="602"/>
        <end position="624"/>
    </location>
</feature>
<proteinExistence type="predicted"/>
<comment type="caution">
    <text evidence="3">The sequence shown here is derived from an EMBL/GenBank/DDBJ whole genome shotgun (WGS) entry which is preliminary data.</text>
</comment>
<dbReference type="OrthoDB" id="2624308at2759"/>
<dbReference type="AlphaFoldDB" id="A0A8H7W9L9"/>